<evidence type="ECO:0000313" key="5">
    <source>
        <dbReference type="Proteomes" id="UP000298460"/>
    </source>
</evidence>
<dbReference type="SUPFAM" id="SSF51713">
    <property type="entry name" value="tRNA-guanine transglycosylase"/>
    <property type="match status" value="1"/>
</dbReference>
<dbReference type="Proteomes" id="UP000298460">
    <property type="component" value="Unassembled WGS sequence"/>
</dbReference>
<dbReference type="PANTHER" id="PTHR46499">
    <property type="entry name" value="QUEUINE TRNA-RIBOSYLTRANSFERASE"/>
    <property type="match status" value="1"/>
</dbReference>
<protein>
    <submittedName>
        <fullName evidence="4">tRNA-guanine transglycosylase</fullName>
        <ecNumber evidence="4">2.4.2.-</ecNumber>
    </submittedName>
</protein>
<proteinExistence type="predicted"/>
<dbReference type="PANTHER" id="PTHR46499:SF1">
    <property type="entry name" value="QUEUINE TRNA-RIBOSYLTRANSFERASE"/>
    <property type="match status" value="1"/>
</dbReference>
<keyword evidence="1" id="KW-0819">tRNA processing</keyword>
<dbReference type="InterPro" id="IPR036511">
    <property type="entry name" value="TGT-like_sf"/>
</dbReference>
<accession>A0A4Z0R339</accession>
<evidence type="ECO:0000259" key="3">
    <source>
        <dbReference type="Pfam" id="PF01702"/>
    </source>
</evidence>
<dbReference type="EMBL" id="SPQQ01000005">
    <property type="protein sequence ID" value="TGE37198.1"/>
    <property type="molecule type" value="Genomic_DNA"/>
</dbReference>
<dbReference type="RefSeq" id="WP_135548142.1">
    <property type="nucleotide sequence ID" value="NZ_SPQQ01000005.1"/>
</dbReference>
<dbReference type="AlphaFoldDB" id="A0A4Z0R339"/>
<keyword evidence="4" id="KW-0808">Transferase</keyword>
<dbReference type="NCBIfam" id="TIGR00449">
    <property type="entry name" value="tgt_general"/>
    <property type="match status" value="1"/>
</dbReference>
<dbReference type="InterPro" id="IPR050076">
    <property type="entry name" value="ArchSynthase1/Queuine_TRR"/>
</dbReference>
<gene>
    <name evidence="4" type="ORF">E4K67_15100</name>
</gene>
<dbReference type="EC" id="2.4.2.-" evidence="4"/>
<sequence>MDKYIYKENNSIRKGTIQTSRGTINTPTFFPVTTFGDKFPLDKLVQPYLKRLSQCLMVSYHYAKQMKNRPNLPMFIDSGGFASLFEGSEIIEYKEYATIRTKDGEEIQPLDVLKFQEQHADLGATLDFIIPPGLAEDEAKRRQRLTIKNALYALGQRQSKDLFLYASLQCWDEESARISAKEYAAAGFDGIAIGGLVPRIRDEEYVKRIVSAVREEAPYLALHVFGIGKVELLRELVRLGIDSTDSSSYIRSAINSKSFSNNKAIFLKKKIAGPHSPLFSALGNLYQLNLEIGVFGDSFSLNHEGI</sequence>
<reference evidence="4 5" key="1">
    <citation type="submission" date="2019-03" db="EMBL/GenBank/DDBJ databases">
        <title>Draft Genome Sequence of Desulfosporosinus fructosivorans Strain 63.6F, Isolated from Marine Sediment in the Baltic Sea.</title>
        <authorList>
            <person name="Hausmann B."/>
            <person name="Vandieken V."/>
            <person name="Pjevac P."/>
            <person name="Schreck K."/>
            <person name="Herbold C.W."/>
            <person name="Loy A."/>
        </authorList>
    </citation>
    <scope>NUCLEOTIDE SEQUENCE [LARGE SCALE GENOMIC DNA]</scope>
    <source>
        <strain evidence="4 5">63.6F</strain>
    </source>
</reference>
<keyword evidence="5" id="KW-1185">Reference proteome</keyword>
<dbReference type="GO" id="GO:0005737">
    <property type="term" value="C:cytoplasm"/>
    <property type="evidence" value="ECO:0007669"/>
    <property type="project" value="TreeGrafter"/>
</dbReference>
<feature type="domain" description="tRNA-guanine(15) transglycosylase-like" evidence="3">
    <location>
        <begin position="12"/>
        <end position="277"/>
    </location>
</feature>
<dbReference type="Pfam" id="PF01702">
    <property type="entry name" value="TGT"/>
    <property type="match status" value="1"/>
</dbReference>
<dbReference type="Gene3D" id="3.20.20.105">
    <property type="entry name" value="Queuine tRNA-ribosyltransferase-like"/>
    <property type="match status" value="1"/>
</dbReference>
<organism evidence="4 5">
    <name type="scientific">Desulfosporosinus fructosivorans</name>
    <dbReference type="NCBI Taxonomy" id="2018669"/>
    <lineage>
        <taxon>Bacteria</taxon>
        <taxon>Bacillati</taxon>
        <taxon>Bacillota</taxon>
        <taxon>Clostridia</taxon>
        <taxon>Eubacteriales</taxon>
        <taxon>Desulfitobacteriaceae</taxon>
        <taxon>Desulfosporosinus</taxon>
    </lineage>
</organism>
<evidence type="ECO:0000256" key="2">
    <source>
        <dbReference type="ARBA" id="ARBA00022785"/>
    </source>
</evidence>
<keyword evidence="2" id="KW-0671">Queuosine biosynthesis</keyword>
<dbReference type="InterPro" id="IPR002616">
    <property type="entry name" value="tRNA_ribo_trans-like"/>
</dbReference>
<dbReference type="GO" id="GO:0016757">
    <property type="term" value="F:glycosyltransferase activity"/>
    <property type="evidence" value="ECO:0007669"/>
    <property type="project" value="UniProtKB-KW"/>
</dbReference>
<evidence type="ECO:0000256" key="1">
    <source>
        <dbReference type="ARBA" id="ARBA00022694"/>
    </source>
</evidence>
<keyword evidence="4" id="KW-0328">Glycosyltransferase</keyword>
<comment type="caution">
    <text evidence="4">The sequence shown here is derived from an EMBL/GenBank/DDBJ whole genome shotgun (WGS) entry which is preliminary data.</text>
</comment>
<dbReference type="GO" id="GO:0008616">
    <property type="term" value="P:tRNA queuosine(34) biosynthetic process"/>
    <property type="evidence" value="ECO:0007669"/>
    <property type="project" value="UniProtKB-KW"/>
</dbReference>
<evidence type="ECO:0000313" key="4">
    <source>
        <dbReference type="EMBL" id="TGE37198.1"/>
    </source>
</evidence>
<name>A0A4Z0R339_9FIRM</name>
<dbReference type="OrthoDB" id="68171at2"/>